<dbReference type="CDD" id="cd17574">
    <property type="entry name" value="REC_OmpR"/>
    <property type="match status" value="1"/>
</dbReference>
<evidence type="ECO:0000256" key="3">
    <source>
        <dbReference type="ARBA" id="ARBA00023015"/>
    </source>
</evidence>
<proteinExistence type="predicted"/>
<keyword evidence="5" id="KW-0804">Transcription</keyword>
<dbReference type="GO" id="GO:0032993">
    <property type="term" value="C:protein-DNA complex"/>
    <property type="evidence" value="ECO:0007669"/>
    <property type="project" value="TreeGrafter"/>
</dbReference>
<feature type="DNA-binding region" description="OmpR/PhoB-type" evidence="7">
    <location>
        <begin position="134"/>
        <end position="234"/>
    </location>
</feature>
<evidence type="ECO:0000256" key="7">
    <source>
        <dbReference type="PROSITE-ProRule" id="PRU01091"/>
    </source>
</evidence>
<dbReference type="FunFam" id="3.40.50.2300:FF:000001">
    <property type="entry name" value="DNA-binding response regulator PhoB"/>
    <property type="match status" value="1"/>
</dbReference>
<feature type="compositionally biased region" description="Low complexity" evidence="8">
    <location>
        <begin position="246"/>
        <end position="260"/>
    </location>
</feature>
<feature type="modified residue" description="4-aspartylphosphate" evidence="6">
    <location>
        <position position="55"/>
    </location>
</feature>
<dbReference type="SUPFAM" id="SSF52172">
    <property type="entry name" value="CheY-like"/>
    <property type="match status" value="1"/>
</dbReference>
<keyword evidence="12" id="KW-1185">Reference proteome</keyword>
<evidence type="ECO:0000313" key="12">
    <source>
        <dbReference type="Proteomes" id="UP000269591"/>
    </source>
</evidence>
<keyword evidence="1 6" id="KW-0597">Phosphoprotein</keyword>
<dbReference type="Gene3D" id="3.40.50.2300">
    <property type="match status" value="1"/>
</dbReference>
<organism evidence="11 12">
    <name type="scientific">Slackia equolifaciens</name>
    <dbReference type="NCBI Taxonomy" id="498718"/>
    <lineage>
        <taxon>Bacteria</taxon>
        <taxon>Bacillati</taxon>
        <taxon>Actinomycetota</taxon>
        <taxon>Coriobacteriia</taxon>
        <taxon>Eggerthellales</taxon>
        <taxon>Eggerthellaceae</taxon>
        <taxon>Slackia</taxon>
    </lineage>
</organism>
<dbReference type="SMART" id="SM00448">
    <property type="entry name" value="REC"/>
    <property type="match status" value="1"/>
</dbReference>
<evidence type="ECO:0000256" key="5">
    <source>
        <dbReference type="ARBA" id="ARBA00023163"/>
    </source>
</evidence>
<dbReference type="InterPro" id="IPR016032">
    <property type="entry name" value="Sig_transdc_resp-reg_C-effctor"/>
</dbReference>
<dbReference type="EMBL" id="QIBX01000001">
    <property type="protein sequence ID" value="RNL42084.1"/>
    <property type="molecule type" value="Genomic_DNA"/>
</dbReference>
<dbReference type="PROSITE" id="PS50110">
    <property type="entry name" value="RESPONSE_REGULATORY"/>
    <property type="match status" value="1"/>
</dbReference>
<dbReference type="Gene3D" id="6.10.250.690">
    <property type="match status" value="1"/>
</dbReference>
<feature type="region of interest" description="Disordered" evidence="8">
    <location>
        <begin position="246"/>
        <end position="276"/>
    </location>
</feature>
<keyword evidence="3" id="KW-0805">Transcription regulation</keyword>
<dbReference type="GO" id="GO:0005829">
    <property type="term" value="C:cytosol"/>
    <property type="evidence" value="ECO:0007669"/>
    <property type="project" value="TreeGrafter"/>
</dbReference>
<feature type="domain" description="OmpR/PhoB-type" evidence="10">
    <location>
        <begin position="134"/>
        <end position="234"/>
    </location>
</feature>
<dbReference type="InterPro" id="IPR036388">
    <property type="entry name" value="WH-like_DNA-bd_sf"/>
</dbReference>
<evidence type="ECO:0000256" key="8">
    <source>
        <dbReference type="SAM" id="MobiDB-lite"/>
    </source>
</evidence>
<reference evidence="12" key="1">
    <citation type="submission" date="2018-05" db="EMBL/GenBank/DDBJ databases">
        <title>Genome Sequencing of selected type strains of the family Eggerthellaceae.</title>
        <authorList>
            <person name="Danylec N."/>
            <person name="Stoll D.A."/>
            <person name="Doetsch A."/>
            <person name="Huch M."/>
        </authorList>
    </citation>
    <scope>NUCLEOTIDE SEQUENCE [LARGE SCALE GENOMIC DNA]</scope>
    <source>
        <strain evidence="12">DSM 24851</strain>
    </source>
</reference>
<dbReference type="Proteomes" id="UP000269591">
    <property type="component" value="Unassembled WGS sequence"/>
</dbReference>
<dbReference type="InterPro" id="IPR001789">
    <property type="entry name" value="Sig_transdc_resp-reg_receiver"/>
</dbReference>
<dbReference type="PANTHER" id="PTHR48111">
    <property type="entry name" value="REGULATOR OF RPOS"/>
    <property type="match status" value="1"/>
</dbReference>
<dbReference type="GO" id="GO:0006355">
    <property type="term" value="P:regulation of DNA-templated transcription"/>
    <property type="evidence" value="ECO:0007669"/>
    <property type="project" value="InterPro"/>
</dbReference>
<name>A0A3N0B5H5_9ACTN</name>
<dbReference type="Pfam" id="PF00486">
    <property type="entry name" value="Trans_reg_C"/>
    <property type="match status" value="1"/>
</dbReference>
<gene>
    <name evidence="11" type="ORF">DMP06_01355</name>
</gene>
<dbReference type="SUPFAM" id="SSF46894">
    <property type="entry name" value="C-terminal effector domain of the bipartite response regulators"/>
    <property type="match status" value="1"/>
</dbReference>
<feature type="domain" description="Response regulatory" evidence="9">
    <location>
        <begin position="6"/>
        <end position="124"/>
    </location>
</feature>
<dbReference type="RefSeq" id="WP_123207943.1">
    <property type="nucleotide sequence ID" value="NZ_JBHTHO010000008.1"/>
</dbReference>
<dbReference type="SMART" id="SM00862">
    <property type="entry name" value="Trans_reg_C"/>
    <property type="match status" value="1"/>
</dbReference>
<keyword evidence="4 7" id="KW-0238">DNA-binding</keyword>
<keyword evidence="2" id="KW-0902">Two-component regulatory system</keyword>
<evidence type="ECO:0000259" key="10">
    <source>
        <dbReference type="PROSITE" id="PS51755"/>
    </source>
</evidence>
<accession>A0A3N0B5H5</accession>
<dbReference type="PROSITE" id="PS51755">
    <property type="entry name" value="OMPR_PHOB"/>
    <property type="match status" value="1"/>
</dbReference>
<evidence type="ECO:0000256" key="2">
    <source>
        <dbReference type="ARBA" id="ARBA00023012"/>
    </source>
</evidence>
<evidence type="ECO:0000313" key="11">
    <source>
        <dbReference type="EMBL" id="RNL42084.1"/>
    </source>
</evidence>
<dbReference type="Gene3D" id="1.10.10.10">
    <property type="entry name" value="Winged helix-like DNA-binding domain superfamily/Winged helix DNA-binding domain"/>
    <property type="match status" value="1"/>
</dbReference>
<evidence type="ECO:0000256" key="6">
    <source>
        <dbReference type="PROSITE-ProRule" id="PRU00169"/>
    </source>
</evidence>
<dbReference type="CDD" id="cd00383">
    <property type="entry name" value="trans_reg_C"/>
    <property type="match status" value="1"/>
</dbReference>
<dbReference type="InterPro" id="IPR011006">
    <property type="entry name" value="CheY-like_superfamily"/>
</dbReference>
<dbReference type="PANTHER" id="PTHR48111:SF40">
    <property type="entry name" value="PHOSPHATE REGULON TRANSCRIPTIONAL REGULATORY PROTEIN PHOB"/>
    <property type="match status" value="1"/>
</dbReference>
<evidence type="ECO:0000256" key="1">
    <source>
        <dbReference type="ARBA" id="ARBA00022553"/>
    </source>
</evidence>
<dbReference type="AlphaFoldDB" id="A0A3N0B5H5"/>
<evidence type="ECO:0000259" key="9">
    <source>
        <dbReference type="PROSITE" id="PS50110"/>
    </source>
</evidence>
<sequence length="276" mass="29957">MTDTRHIIVCDDEREVADLVAHLLEREGFAVRTCYAGEEALQLLLSGAFDLAVLDIMMPGMDGFEVCRRLRALQDARVADTPVIFLSAKGEEFDKVLGFTIGADDYVTKPFKSRELVVRVKARMRRRRGQDAPAGVLSARGIELDEASHQVRLHDEPLALSPKEFDCLAELLRAGGSPVSARDLYERVWKTDYNASSHNAVMVYIRHLRKKFAELDSSEEFIETVWGVGYRIAPTPAASVSGTSAIDSAAASSHAPADGPSSGGPGASSGGRSSSF</sequence>
<dbReference type="GO" id="GO:0000156">
    <property type="term" value="F:phosphorelay response regulator activity"/>
    <property type="evidence" value="ECO:0007669"/>
    <property type="project" value="TreeGrafter"/>
</dbReference>
<comment type="caution">
    <text evidence="11">The sequence shown here is derived from an EMBL/GenBank/DDBJ whole genome shotgun (WGS) entry which is preliminary data.</text>
</comment>
<dbReference type="Pfam" id="PF00072">
    <property type="entry name" value="Response_reg"/>
    <property type="match status" value="1"/>
</dbReference>
<dbReference type="OrthoDB" id="9775518at2"/>
<dbReference type="InterPro" id="IPR001867">
    <property type="entry name" value="OmpR/PhoB-type_DNA-bd"/>
</dbReference>
<evidence type="ECO:0000256" key="4">
    <source>
        <dbReference type="ARBA" id="ARBA00023125"/>
    </source>
</evidence>
<protein>
    <submittedName>
        <fullName evidence="11">DNA-binding response regulator</fullName>
    </submittedName>
</protein>
<dbReference type="InterPro" id="IPR039420">
    <property type="entry name" value="WalR-like"/>
</dbReference>
<dbReference type="GO" id="GO:0000976">
    <property type="term" value="F:transcription cis-regulatory region binding"/>
    <property type="evidence" value="ECO:0007669"/>
    <property type="project" value="TreeGrafter"/>
</dbReference>